<dbReference type="AlphaFoldDB" id="A0A4R6DP35"/>
<evidence type="ECO:0000313" key="2">
    <source>
        <dbReference type="Proteomes" id="UP000295129"/>
    </source>
</evidence>
<keyword evidence="2" id="KW-1185">Reference proteome</keyword>
<evidence type="ECO:0000313" key="1">
    <source>
        <dbReference type="EMBL" id="TDN46741.1"/>
    </source>
</evidence>
<name>A0A4R6DP35_9RHOO</name>
<reference evidence="1 2" key="1">
    <citation type="submission" date="2019-03" db="EMBL/GenBank/DDBJ databases">
        <title>Genomic Encyclopedia of Type Strains, Phase IV (KMG-IV): sequencing the most valuable type-strain genomes for metagenomic binning, comparative biology and taxonomic classification.</title>
        <authorList>
            <person name="Goeker M."/>
        </authorList>
    </citation>
    <scope>NUCLEOTIDE SEQUENCE [LARGE SCALE GENOMIC DNA]</scope>
    <source>
        <strain evidence="1 2">DSM 12121</strain>
    </source>
</reference>
<sequence>MIGASQLRLYKYKSLQNLWHVLDIAVNERLYCAHWAELNDPLEGRYEVYLGSPGTRIRKLMVGRIEKARNKYRIASLSADPANFLLWSHYADGCKGVAIEVEIPDQHVDLSEVIYSPFSSVFTKEIQTQEEMHHLFKGKGEEWAYEREYRLVVPRKYFQLPQPATRLLLGPLVSAEQRKLLAAVLPRHIEIFQTELDRTQGTLVVTSPYPSLWRTAFGCR</sequence>
<evidence type="ECO:0008006" key="3">
    <source>
        <dbReference type="Google" id="ProtNLM"/>
    </source>
</evidence>
<proteinExistence type="predicted"/>
<comment type="caution">
    <text evidence="1">The sequence shown here is derived from an EMBL/GenBank/DDBJ whole genome shotgun (WGS) entry which is preliminary data.</text>
</comment>
<organism evidence="1 2">
    <name type="scientific">Azoarcus indigens</name>
    <dbReference type="NCBI Taxonomy" id="29545"/>
    <lineage>
        <taxon>Bacteria</taxon>
        <taxon>Pseudomonadati</taxon>
        <taxon>Pseudomonadota</taxon>
        <taxon>Betaproteobacteria</taxon>
        <taxon>Rhodocyclales</taxon>
        <taxon>Zoogloeaceae</taxon>
        <taxon>Azoarcus</taxon>
    </lineage>
</organism>
<dbReference type="EMBL" id="SNVV01000026">
    <property type="protein sequence ID" value="TDN46741.1"/>
    <property type="molecule type" value="Genomic_DNA"/>
</dbReference>
<accession>A0A4R6DP35</accession>
<dbReference type="RefSeq" id="WP_133594703.1">
    <property type="nucleotide sequence ID" value="NZ_SNVV01000026.1"/>
</dbReference>
<dbReference type="Proteomes" id="UP000295129">
    <property type="component" value="Unassembled WGS sequence"/>
</dbReference>
<protein>
    <recommendedName>
        <fullName evidence="3">DUF2971 family protein</fullName>
    </recommendedName>
</protein>
<dbReference type="OrthoDB" id="4119964at2"/>
<gene>
    <name evidence="1" type="ORF">C7389_12648</name>
</gene>